<gene>
    <name evidence="1" type="ORF">ACFFVB_03900</name>
</gene>
<reference evidence="1 2" key="1">
    <citation type="submission" date="2024-09" db="EMBL/GenBank/DDBJ databases">
        <authorList>
            <person name="Sun Q."/>
            <person name="Mori K."/>
        </authorList>
    </citation>
    <scope>NUCLEOTIDE SEQUENCE [LARGE SCALE GENOMIC DNA]</scope>
    <source>
        <strain evidence="1 2">CECT 8286</strain>
    </source>
</reference>
<dbReference type="RefSeq" id="WP_382381359.1">
    <property type="nucleotide sequence ID" value="NZ_JBHMEZ010000003.1"/>
</dbReference>
<proteinExistence type="predicted"/>
<accession>A0ABV5EYF8</accession>
<evidence type="ECO:0000313" key="1">
    <source>
        <dbReference type="EMBL" id="MFB9052212.1"/>
    </source>
</evidence>
<name>A0ABV5EYF8_9FLAO</name>
<keyword evidence="2" id="KW-1185">Reference proteome</keyword>
<organism evidence="1 2">
    <name type="scientific">Formosa undariae</name>
    <dbReference type="NCBI Taxonomy" id="1325436"/>
    <lineage>
        <taxon>Bacteria</taxon>
        <taxon>Pseudomonadati</taxon>
        <taxon>Bacteroidota</taxon>
        <taxon>Flavobacteriia</taxon>
        <taxon>Flavobacteriales</taxon>
        <taxon>Flavobacteriaceae</taxon>
        <taxon>Formosa</taxon>
    </lineage>
</organism>
<evidence type="ECO:0000313" key="2">
    <source>
        <dbReference type="Proteomes" id="UP001589605"/>
    </source>
</evidence>
<dbReference type="Proteomes" id="UP001589605">
    <property type="component" value="Unassembled WGS sequence"/>
</dbReference>
<comment type="caution">
    <text evidence="1">The sequence shown here is derived from an EMBL/GenBank/DDBJ whole genome shotgun (WGS) entry which is preliminary data.</text>
</comment>
<dbReference type="EMBL" id="JBHMEZ010000003">
    <property type="protein sequence ID" value="MFB9052212.1"/>
    <property type="molecule type" value="Genomic_DNA"/>
</dbReference>
<sequence>MLNALEDNYMDQNTTLHITNGSVLTKYLVELEFKGEILTWEEMLCEGPTIEHINSDKFLDIRIDFLKEFYDIEVDLDKVRKDISILDNIDKYTEIILWFEYDLFCHINLIGVINLLLQKKINLPLFLVCSGRIHGVNELKGLAELSSAQLTDHYDARLRLTTDDKDLARTIWQLYNGKDHNLIKPYIIKHSSFEYLSNCLKAHLQRFPNSENGLSELELNILRIVDRRDIHSRNHLLGYAVNFQGFYGYGDMQFERLINRLSMFYKEEEHSLTLNEDGKKALNSEANYEKDIIDSLVYGGVNKKDFNFNVKLNKLVNSVNYGN</sequence>
<protein>
    <submittedName>
        <fullName evidence="1">DUF1835 domain-containing protein</fullName>
    </submittedName>
</protein>